<evidence type="ECO:0000256" key="3">
    <source>
        <dbReference type="ARBA" id="ARBA00022989"/>
    </source>
</evidence>
<name>A0A1I7XIT4_HETBA</name>
<protein>
    <submittedName>
        <fullName evidence="7">Transmembrane protein</fullName>
    </submittedName>
</protein>
<dbReference type="WBParaSite" id="Hba_17656">
    <property type="protein sequence ID" value="Hba_17656"/>
    <property type="gene ID" value="Hba_17656"/>
</dbReference>
<evidence type="ECO:0000313" key="7">
    <source>
        <dbReference type="WBParaSite" id="Hba_17656"/>
    </source>
</evidence>
<feature type="transmembrane region" description="Helical" evidence="5">
    <location>
        <begin position="110"/>
        <end position="127"/>
    </location>
</feature>
<keyword evidence="3 5" id="KW-1133">Transmembrane helix</keyword>
<evidence type="ECO:0000256" key="1">
    <source>
        <dbReference type="ARBA" id="ARBA00004141"/>
    </source>
</evidence>
<keyword evidence="4 5" id="KW-0472">Membrane</keyword>
<feature type="transmembrane region" description="Helical" evidence="5">
    <location>
        <begin position="233"/>
        <end position="256"/>
    </location>
</feature>
<dbReference type="AlphaFoldDB" id="A0A1I7XIT4"/>
<dbReference type="GO" id="GO:0005794">
    <property type="term" value="C:Golgi apparatus"/>
    <property type="evidence" value="ECO:0007669"/>
    <property type="project" value="TreeGrafter"/>
</dbReference>
<evidence type="ECO:0000256" key="4">
    <source>
        <dbReference type="ARBA" id="ARBA00023136"/>
    </source>
</evidence>
<feature type="transmembrane region" description="Helical" evidence="5">
    <location>
        <begin position="72"/>
        <end position="90"/>
    </location>
</feature>
<comment type="subcellular location">
    <subcellularLocation>
        <location evidence="1">Membrane</location>
        <topology evidence="1">Multi-pass membrane protein</topology>
    </subcellularLocation>
</comment>
<keyword evidence="2 5" id="KW-0812">Transmembrane</keyword>
<dbReference type="Pfam" id="PF08551">
    <property type="entry name" value="DUF1751"/>
    <property type="match status" value="1"/>
</dbReference>
<proteinExistence type="predicted"/>
<feature type="transmembrane region" description="Helical" evidence="5">
    <location>
        <begin position="139"/>
        <end position="162"/>
    </location>
</feature>
<dbReference type="InterPro" id="IPR013861">
    <property type="entry name" value="TMEM115/Pdh1/Rbl19"/>
</dbReference>
<sequence length="373" mass="42408">MVVSLIPGSPDLPKPDRAIVRLSGMATVNTLKRYLAHSMWDNISRYCELDLFCNDELMGRDFSMRFIHLTRCFLLSAITAFYGFFALLPFQLFSIEVWRVVTSAFVGKNVFILVWTIWSLQFGTILVQQANSNDALLKLYALTQILTTVLICVLGFILYAAFGYTVLLYGANVVDMVPINCAVLVLIKQVVVLQCIISVQLSWTYLRFFNPNENTTILGDDSEHFTWARSLSIGYIIVLQIPLKYQFLLLFMLEFFSSLFPYRMQPLCTILGRISLRSLNKLGICKRQARNMDLNSLQSVAISVPALESANKDAERRRQKALRDLNERLIRAKKIGTMEWEDDQNDDSLNDSHESTPVIVSAVSPLQNSESIV</sequence>
<dbReference type="SMART" id="SM01160">
    <property type="entry name" value="DUF1751"/>
    <property type="match status" value="1"/>
</dbReference>
<organism evidence="6 7">
    <name type="scientific">Heterorhabditis bacteriophora</name>
    <name type="common">Entomopathogenic nematode worm</name>
    <dbReference type="NCBI Taxonomy" id="37862"/>
    <lineage>
        <taxon>Eukaryota</taxon>
        <taxon>Metazoa</taxon>
        <taxon>Ecdysozoa</taxon>
        <taxon>Nematoda</taxon>
        <taxon>Chromadorea</taxon>
        <taxon>Rhabditida</taxon>
        <taxon>Rhabditina</taxon>
        <taxon>Rhabditomorpha</taxon>
        <taxon>Strongyloidea</taxon>
        <taxon>Heterorhabditidae</taxon>
        <taxon>Heterorhabditis</taxon>
    </lineage>
</organism>
<dbReference type="Gene3D" id="3.10.20.90">
    <property type="entry name" value="Phosphatidylinositol 3-kinase Catalytic Subunit, Chain A, domain 1"/>
    <property type="match status" value="1"/>
</dbReference>
<dbReference type="PANTHER" id="PTHR13377:SF3">
    <property type="entry name" value="TRANSMEMBRANE PROTEIN 115"/>
    <property type="match status" value="1"/>
</dbReference>
<dbReference type="GO" id="GO:0016020">
    <property type="term" value="C:membrane"/>
    <property type="evidence" value="ECO:0007669"/>
    <property type="project" value="UniProtKB-SubCell"/>
</dbReference>
<keyword evidence="6" id="KW-1185">Reference proteome</keyword>
<accession>A0A1I7XIT4</accession>
<dbReference type="GO" id="GO:0006890">
    <property type="term" value="P:retrograde vesicle-mediated transport, Golgi to endoplasmic reticulum"/>
    <property type="evidence" value="ECO:0007669"/>
    <property type="project" value="InterPro"/>
</dbReference>
<evidence type="ECO:0000256" key="2">
    <source>
        <dbReference type="ARBA" id="ARBA00022692"/>
    </source>
</evidence>
<dbReference type="PANTHER" id="PTHR13377">
    <property type="entry name" value="PLACENTAL PROTEIN 6"/>
    <property type="match status" value="1"/>
</dbReference>
<reference evidence="7" key="1">
    <citation type="submission" date="2016-11" db="UniProtKB">
        <authorList>
            <consortium name="WormBaseParasite"/>
        </authorList>
    </citation>
    <scope>IDENTIFICATION</scope>
</reference>
<evidence type="ECO:0000313" key="6">
    <source>
        <dbReference type="Proteomes" id="UP000095283"/>
    </source>
</evidence>
<evidence type="ECO:0000256" key="5">
    <source>
        <dbReference type="SAM" id="Phobius"/>
    </source>
</evidence>
<dbReference type="Proteomes" id="UP000095283">
    <property type="component" value="Unplaced"/>
</dbReference>